<dbReference type="Gene3D" id="2.60.40.1120">
    <property type="entry name" value="Carboxypeptidase-like, regulatory domain"/>
    <property type="match status" value="2"/>
</dbReference>
<comment type="caution">
    <text evidence="4">The sequence shown here is derived from an EMBL/GenBank/DDBJ whole genome shotgun (WGS) entry which is preliminary data.</text>
</comment>
<dbReference type="NCBIfam" id="TIGR04213">
    <property type="entry name" value="PGF_pre_PGF"/>
    <property type="match status" value="1"/>
</dbReference>
<dbReference type="InterPro" id="IPR000601">
    <property type="entry name" value="PKD_dom"/>
</dbReference>
<feature type="domain" description="Big-1" evidence="3">
    <location>
        <begin position="679"/>
        <end position="758"/>
    </location>
</feature>
<reference evidence="4 5" key="1">
    <citation type="journal article" date="2019" name="Int. J. Syst. Evol. Microbiol.">
        <title>The Global Catalogue of Microorganisms (GCM) 10K type strain sequencing project: providing services to taxonomists for standard genome sequencing and annotation.</title>
        <authorList>
            <consortium name="The Broad Institute Genomics Platform"/>
            <consortium name="The Broad Institute Genome Sequencing Center for Infectious Disease"/>
            <person name="Wu L."/>
            <person name="Ma J."/>
        </authorList>
    </citation>
    <scope>NUCLEOTIDE SEQUENCE [LARGE SCALE GENOMIC DNA]</scope>
    <source>
        <strain evidence="4 5">JCM 30072</strain>
    </source>
</reference>
<dbReference type="InterPro" id="IPR026453">
    <property type="entry name" value="PGF_pre_PGF"/>
</dbReference>
<evidence type="ECO:0000313" key="4">
    <source>
        <dbReference type="EMBL" id="MFC7058808.1"/>
    </source>
</evidence>
<dbReference type="PROSITE" id="PS50093">
    <property type="entry name" value="PKD"/>
    <property type="match status" value="1"/>
</dbReference>
<evidence type="ECO:0000259" key="2">
    <source>
        <dbReference type="PROSITE" id="PS50093"/>
    </source>
</evidence>
<dbReference type="Proteomes" id="UP001596445">
    <property type="component" value="Unassembled WGS sequence"/>
</dbReference>
<dbReference type="Pfam" id="PF07705">
    <property type="entry name" value="CARDB"/>
    <property type="match status" value="1"/>
</dbReference>
<protein>
    <submittedName>
        <fullName evidence="4">Carboxypeptidase regulatory-like domain-containing protein</fullName>
    </submittedName>
</protein>
<dbReference type="AlphaFoldDB" id="A0ABD5W6E9"/>
<dbReference type="InterPro" id="IPR008969">
    <property type="entry name" value="CarboxyPept-like_regulatory"/>
</dbReference>
<dbReference type="Pfam" id="PF18911">
    <property type="entry name" value="PKD_4"/>
    <property type="match status" value="1"/>
</dbReference>
<feature type="compositionally biased region" description="Acidic residues" evidence="1">
    <location>
        <begin position="442"/>
        <end position="456"/>
    </location>
</feature>
<feature type="region of interest" description="Disordered" evidence="1">
    <location>
        <begin position="407"/>
        <end position="508"/>
    </location>
</feature>
<organism evidence="4 5">
    <name type="scientific">Halovenus salina</name>
    <dbReference type="NCBI Taxonomy" id="1510225"/>
    <lineage>
        <taxon>Archaea</taxon>
        <taxon>Methanobacteriati</taxon>
        <taxon>Methanobacteriota</taxon>
        <taxon>Stenosarchaea group</taxon>
        <taxon>Halobacteria</taxon>
        <taxon>Halobacteriales</taxon>
        <taxon>Haloarculaceae</taxon>
        <taxon>Halovenus</taxon>
    </lineage>
</organism>
<accession>A0ABD5W6E9</accession>
<dbReference type="InterPro" id="IPR003344">
    <property type="entry name" value="Big_1_dom"/>
</dbReference>
<dbReference type="RefSeq" id="WP_382185738.1">
    <property type="nucleotide sequence ID" value="NZ_JBHSZI010000001.1"/>
</dbReference>
<proteinExistence type="predicted"/>
<sequence length="906" mass="95105">MYEPGDIQLEFEDKTGADVSRFANDDAEWIVGYLDEDSDDEVNLDLIPTSIDELENELNEENRQQLNDNVTFTKLSGSGISFDSNGEIELTDSTVAGSGSFGQGPGQYAFMLTNGTVFDVSSGDIDIANNPDGVVVGSEQVSVHEQQSTVNNPDTAVAGEDIDFDVSTDLSGNVSHAVALYDESKFISTQTNFNLTEEIDSDFTSSDVTIEHDIKNIDGVSDVTGDVTMFGVTLQERREAGVTQLADIVSFAADELDANEPTTVAGSDTLNASMTALSDVDPDAEVTVETYDDFEPGEYRYVHIAAENNSSSAFETNTGTITIEEPSPYFDVTIDSIDSEVTEGNEITTDVTVENTGDEAGTQDISFSIDGTVEETTTVSLSQGSSQQFTFTYETDSGDVPGVTATVESENDTESRDVDVAESDSGDDDDADLGGGGGGDDSGGDDGDDGDDDGDDGTTPPPEDTEVVTSSTGNIVPDEASNTATAEFSEGTTRRVTFSSSDASGDVTVRELNREPSETGPAPGSSASVNQFVVPENLQNTAATIEFSVSQERLSEIDATADELTVQRFADGQWNRLPTEVISETDEAVQLEAETPGFSFFAISAVSVPDAVATVEPTTAAIGEGVEFSAAQSTNKHGEIVSYEWEIDGEQFEGEVVTTAFDEPGTVAAELTVTNDAGEEDTTTVSIDITAQESEFTLTVENPDEDPIAGATVTVGEQEATTNSDGVATFSLTDGEYTVTVDADGFESASETVTVDGQTGVTVTLEPDSDGPPAEANQLTIDVVDSDGSPVEGAEIAVGDASATTGADGTATVEVADGTYTITVDADGFETTEQEIDIQSDETVTIELAETPGEDDGTPTEEPTETPDTGDDGGLPTIVIGAVLLVIAQPWPVQPTTTHKRWNKGP</sequence>
<dbReference type="InterPro" id="IPR011635">
    <property type="entry name" value="CARDB"/>
</dbReference>
<evidence type="ECO:0000313" key="5">
    <source>
        <dbReference type="Proteomes" id="UP001596445"/>
    </source>
</evidence>
<dbReference type="InterPro" id="IPR035986">
    <property type="entry name" value="PKD_dom_sf"/>
</dbReference>
<dbReference type="PROSITE" id="PS51127">
    <property type="entry name" value="BIG1"/>
    <property type="match status" value="1"/>
</dbReference>
<feature type="region of interest" description="Disordered" evidence="1">
    <location>
        <begin position="850"/>
        <end position="876"/>
    </location>
</feature>
<dbReference type="EMBL" id="JBHSZI010000001">
    <property type="protein sequence ID" value="MFC7058808.1"/>
    <property type="molecule type" value="Genomic_DNA"/>
</dbReference>
<dbReference type="SUPFAM" id="SSF49464">
    <property type="entry name" value="Carboxypeptidase regulatory domain-like"/>
    <property type="match status" value="1"/>
</dbReference>
<dbReference type="SUPFAM" id="SSF49299">
    <property type="entry name" value="PKD domain"/>
    <property type="match status" value="1"/>
</dbReference>
<evidence type="ECO:0000259" key="3">
    <source>
        <dbReference type="PROSITE" id="PS51127"/>
    </source>
</evidence>
<feature type="compositionally biased region" description="Polar residues" evidence="1">
    <location>
        <begin position="470"/>
        <end position="503"/>
    </location>
</feature>
<keyword evidence="5" id="KW-1185">Reference proteome</keyword>
<dbReference type="InterPro" id="IPR013783">
    <property type="entry name" value="Ig-like_fold"/>
</dbReference>
<feature type="compositionally biased region" description="Acidic residues" evidence="1">
    <location>
        <begin position="852"/>
        <end position="871"/>
    </location>
</feature>
<feature type="compositionally biased region" description="Acidic residues" evidence="1">
    <location>
        <begin position="420"/>
        <end position="432"/>
    </location>
</feature>
<feature type="domain" description="PKD" evidence="2">
    <location>
        <begin position="609"/>
        <end position="696"/>
    </location>
</feature>
<dbReference type="SUPFAM" id="SSF49452">
    <property type="entry name" value="Starch-binding domain-like"/>
    <property type="match status" value="1"/>
</dbReference>
<dbReference type="Gene3D" id="2.60.40.10">
    <property type="entry name" value="Immunoglobulins"/>
    <property type="match status" value="2"/>
</dbReference>
<dbReference type="InterPro" id="IPR013784">
    <property type="entry name" value="Carb-bd-like_fold"/>
</dbReference>
<dbReference type="InterPro" id="IPR022409">
    <property type="entry name" value="PKD/Chitinase_dom"/>
</dbReference>
<evidence type="ECO:0000256" key="1">
    <source>
        <dbReference type="SAM" id="MobiDB-lite"/>
    </source>
</evidence>
<gene>
    <name evidence="4" type="ORF">ACFQQG_12365</name>
</gene>
<dbReference type="Pfam" id="PF13620">
    <property type="entry name" value="CarboxypepD_reg"/>
    <property type="match status" value="2"/>
</dbReference>
<name>A0ABD5W6E9_9EURY</name>
<dbReference type="SMART" id="SM00089">
    <property type="entry name" value="PKD"/>
    <property type="match status" value="1"/>
</dbReference>